<dbReference type="Gene3D" id="3.30.2400.10">
    <property type="entry name" value="Major capsid protein gp5"/>
    <property type="match status" value="1"/>
</dbReference>
<dbReference type="Proteomes" id="UP000263377">
    <property type="component" value="Unassembled WGS sequence"/>
</dbReference>
<evidence type="ECO:0000313" key="4">
    <source>
        <dbReference type="EMBL" id="RGD62014.1"/>
    </source>
</evidence>
<dbReference type="InterPro" id="IPR024455">
    <property type="entry name" value="Phage_capsid"/>
</dbReference>
<accession>A0A373A2L8</accession>
<comment type="subcellular location">
    <subcellularLocation>
        <location evidence="1">Virion</location>
    </subcellularLocation>
</comment>
<evidence type="ECO:0000313" key="5">
    <source>
        <dbReference type="Proteomes" id="UP000263377"/>
    </source>
</evidence>
<name>A0A373A2L8_9ACTN</name>
<evidence type="ECO:0000259" key="3">
    <source>
        <dbReference type="Pfam" id="PF05065"/>
    </source>
</evidence>
<dbReference type="EMBL" id="QVIG01000001">
    <property type="protein sequence ID" value="RGD62014.1"/>
    <property type="molecule type" value="Genomic_DNA"/>
</dbReference>
<comment type="caution">
    <text evidence="4">The sequence shown here is derived from an EMBL/GenBank/DDBJ whole genome shotgun (WGS) entry which is preliminary data.</text>
</comment>
<evidence type="ECO:0000256" key="2">
    <source>
        <dbReference type="SAM" id="MobiDB-lite"/>
    </source>
</evidence>
<protein>
    <submittedName>
        <fullName evidence="4">Phage major capsid protein</fullName>
    </submittedName>
</protein>
<keyword evidence="5" id="KW-1185">Reference proteome</keyword>
<dbReference type="SUPFAM" id="SSF56563">
    <property type="entry name" value="Major capsid protein gp5"/>
    <property type="match status" value="1"/>
</dbReference>
<evidence type="ECO:0000256" key="1">
    <source>
        <dbReference type="ARBA" id="ARBA00004328"/>
    </source>
</evidence>
<dbReference type="InterPro" id="IPR054612">
    <property type="entry name" value="Phage_capsid-like_C"/>
</dbReference>
<feature type="domain" description="Phage capsid-like C-terminal" evidence="3">
    <location>
        <begin position="214"/>
        <end position="486"/>
    </location>
</feature>
<dbReference type="Gene3D" id="3.30.2320.10">
    <property type="entry name" value="hypothetical protein PF0899 domain"/>
    <property type="match status" value="1"/>
</dbReference>
<feature type="region of interest" description="Disordered" evidence="2">
    <location>
        <begin position="19"/>
        <end position="55"/>
    </location>
</feature>
<gene>
    <name evidence="4" type="ORF">DR950_33565</name>
</gene>
<dbReference type="NCBIfam" id="TIGR01554">
    <property type="entry name" value="major_cap_HK97"/>
    <property type="match status" value="1"/>
</dbReference>
<sequence length="489" mass="52521">MRLGARRDTSDQVSLRCADRRGDPVLTGRTAGPPPSRAGGVARHHPKERHTVPTTTDKTRLKELNGALRAKAAELDTISASFTVEDGGVTVSAEKAAAFRKALGEAQEIKQLITDLEGAANVHAFLNEPTSQPFAPQDAALAAHLASQVKSLGQQFLDSDEFKGLKAAGFRGSFDQMVTIDGAALDQLGRKDVFSRSAGTAGVLGFGTPEHLDIVPRAVRPGRIRDLFPSQTTTANILYGVRVTGFTNAAAIVPERAMEVPPGGTAAVEVYARAPQSQLTFKTVTYPVAEIATTLPIHKNTLADEPRLRDIIDSELVDGVKMTEDNEILYGAGGDEKITGIVNTQGVQTYAQADTDKQSAAIRRAATRAVLAFYPPSGIVLHPFDFEDLELETDGQGAYRVAVNVAIGAQKVVWRLAVVDSMAINQGKFLVGSFGLGARLYDREQVSVQVSTENRDNFERGVVTMRGSERIGLEVPRPESFVYGTFKAH</sequence>
<reference evidence="4 5" key="1">
    <citation type="submission" date="2018-08" db="EMBL/GenBank/DDBJ databases">
        <title>Diversity &amp; Physiological Properties of Lignin-Decomposing Actinobacteria from Soil.</title>
        <authorList>
            <person name="Roh S.G."/>
            <person name="Kim S.B."/>
        </authorList>
    </citation>
    <scope>NUCLEOTIDE SEQUENCE [LARGE SCALE GENOMIC DNA]</scope>
    <source>
        <strain evidence="4 5">MMS17-GH009</strain>
    </source>
</reference>
<organism evidence="4 5">
    <name type="scientific">Kitasatospora xanthocidica</name>
    <dbReference type="NCBI Taxonomy" id="83382"/>
    <lineage>
        <taxon>Bacteria</taxon>
        <taxon>Bacillati</taxon>
        <taxon>Actinomycetota</taxon>
        <taxon>Actinomycetes</taxon>
        <taxon>Kitasatosporales</taxon>
        <taxon>Streptomycetaceae</taxon>
        <taxon>Kitasatospora</taxon>
    </lineage>
</organism>
<dbReference type="AlphaFoldDB" id="A0A373A2L8"/>
<proteinExistence type="predicted"/>
<dbReference type="Pfam" id="PF05065">
    <property type="entry name" value="Phage_capsid"/>
    <property type="match status" value="1"/>
</dbReference>